<feature type="transmembrane region" description="Helical" evidence="8">
    <location>
        <begin position="42"/>
        <end position="62"/>
    </location>
</feature>
<keyword evidence="6 8" id="KW-1133">Transmembrane helix</keyword>
<dbReference type="RefSeq" id="WP_223417866.1">
    <property type="nucleotide sequence ID" value="NZ_JAIPME010000002.1"/>
</dbReference>
<feature type="transmembrane region" description="Helical" evidence="8">
    <location>
        <begin position="303"/>
        <end position="324"/>
    </location>
</feature>
<evidence type="ECO:0000256" key="1">
    <source>
        <dbReference type="ARBA" id="ARBA00004651"/>
    </source>
</evidence>
<protein>
    <submittedName>
        <fullName evidence="9">Murein biosynthesis integral membrane protein MurJ</fullName>
    </submittedName>
</protein>
<dbReference type="PANTHER" id="PTHR47019:SF1">
    <property type="entry name" value="LIPID II FLIPPASE MURJ"/>
    <property type="match status" value="1"/>
</dbReference>
<keyword evidence="3 8" id="KW-0812">Transmembrane</keyword>
<keyword evidence="10" id="KW-1185">Reference proteome</keyword>
<organism evidence="9 10">
    <name type="scientific">Anaerococcus murdochii</name>
    <dbReference type="NCBI Taxonomy" id="411577"/>
    <lineage>
        <taxon>Bacteria</taxon>
        <taxon>Bacillati</taxon>
        <taxon>Bacillota</taxon>
        <taxon>Tissierellia</taxon>
        <taxon>Tissierellales</taxon>
        <taxon>Peptoniphilaceae</taxon>
        <taxon>Anaerococcus</taxon>
    </lineage>
</organism>
<keyword evidence="4" id="KW-0133">Cell shape</keyword>
<comment type="caution">
    <text evidence="9">The sequence shown here is derived from an EMBL/GenBank/DDBJ whole genome shotgun (WGS) entry which is preliminary data.</text>
</comment>
<evidence type="ECO:0000256" key="6">
    <source>
        <dbReference type="ARBA" id="ARBA00022989"/>
    </source>
</evidence>
<dbReference type="InterPro" id="IPR004268">
    <property type="entry name" value="MurJ"/>
</dbReference>
<feature type="transmembrane region" description="Helical" evidence="8">
    <location>
        <begin position="432"/>
        <end position="454"/>
    </location>
</feature>
<feature type="transmembrane region" description="Helical" evidence="8">
    <location>
        <begin position="460"/>
        <end position="481"/>
    </location>
</feature>
<keyword evidence="5" id="KW-0573">Peptidoglycan synthesis</keyword>
<keyword evidence="2" id="KW-1003">Cell membrane</keyword>
<feature type="transmembrane region" description="Helical" evidence="8">
    <location>
        <begin position="151"/>
        <end position="170"/>
    </location>
</feature>
<evidence type="ECO:0000313" key="10">
    <source>
        <dbReference type="Proteomes" id="UP000734271"/>
    </source>
</evidence>
<evidence type="ECO:0000256" key="3">
    <source>
        <dbReference type="ARBA" id="ARBA00022692"/>
    </source>
</evidence>
<evidence type="ECO:0000256" key="5">
    <source>
        <dbReference type="ARBA" id="ARBA00022984"/>
    </source>
</evidence>
<evidence type="ECO:0000256" key="4">
    <source>
        <dbReference type="ARBA" id="ARBA00022960"/>
    </source>
</evidence>
<dbReference type="PANTHER" id="PTHR47019">
    <property type="entry name" value="LIPID II FLIPPASE MURJ"/>
    <property type="match status" value="1"/>
</dbReference>
<feature type="transmembrane region" description="Helical" evidence="8">
    <location>
        <begin position="176"/>
        <end position="195"/>
    </location>
</feature>
<comment type="subcellular location">
    <subcellularLocation>
        <location evidence="1">Cell membrane</location>
        <topology evidence="1">Multi-pass membrane protein</topology>
    </subcellularLocation>
</comment>
<dbReference type="NCBIfam" id="TIGR01695">
    <property type="entry name" value="murJ_mviN"/>
    <property type="match status" value="1"/>
</dbReference>
<dbReference type="InterPro" id="IPR051050">
    <property type="entry name" value="Lipid_II_flippase_MurJ/MviN"/>
</dbReference>
<sequence length="501" mass="55768">MNNTLILMVLNLIGKLFSFFREMVFSYFYGTSAITDAFNTSTTAATLIFSVITYALSKTYIPSFSKISKERGEAAGDEFTNKLLNFSLFLCTTIMILGLVFAPYIVKMFAIGYDGEKLKIASLFMRAVILTMYPNIYAAIFSSYLQIKGDFITPALPLLILNIILGITVAISKGNIYIMAAGIFLAYFVQFAVFPKKIKESGFRRKRAKAKIDEDIRTLIKLSIPTIFSMAAVYISTIVDQSFASIVANDGGVSVINYSLKILRIVSSTFIVPFQITAYPIIGKLAAEGNFNEVKNITSKTMVKIMILFIPSLVGLMVLSRPIISFVYMRGAFGYEDMIRTADVLFYYTIYLIGPAVADLLYLSFFSVQNTKIPTIISFIQLSVNVFLDFALSRKYGLVGLALATTLSQFVLVGLASLMYVKHFGKLDNAYIIKNIGKIAIGAAALGFTANYTYKLRPSNFWLLVTILLASVVYLAIIFALKVDGLDEIKEKFTKKIKKFR</sequence>
<dbReference type="Pfam" id="PF03023">
    <property type="entry name" value="MurJ"/>
    <property type="match status" value="1"/>
</dbReference>
<feature type="transmembrane region" description="Helical" evidence="8">
    <location>
        <begin position="398"/>
        <end position="420"/>
    </location>
</feature>
<reference evidence="9 10" key="1">
    <citation type="submission" date="2021-08" db="EMBL/GenBank/DDBJ databases">
        <title>FDA dAtabase for Regulatory Grade micrObial Sequences (FDA-ARGOS): Supporting development and validation of Infectious Disease Dx tests.</title>
        <authorList>
            <person name="Sproer C."/>
            <person name="Gronow S."/>
            <person name="Severitt S."/>
            <person name="Schroder I."/>
            <person name="Tallon L."/>
            <person name="Sadzewicz L."/>
            <person name="Zhao X."/>
            <person name="Boylan J."/>
            <person name="Ott S."/>
            <person name="Bowen H."/>
            <person name="Vavikolanu K."/>
            <person name="Hazen T."/>
            <person name="Aluvathingal J."/>
            <person name="Nadendla S."/>
            <person name="Lowell S."/>
            <person name="Myers T."/>
            <person name="Yan Y."/>
            <person name="Sichtig H."/>
        </authorList>
    </citation>
    <scope>NUCLEOTIDE SEQUENCE [LARGE SCALE GENOMIC DNA]</scope>
    <source>
        <strain evidence="9 10">FDAARGOS_1460</strain>
    </source>
</reference>
<feature type="transmembrane region" description="Helical" evidence="8">
    <location>
        <begin position="344"/>
        <end position="366"/>
    </location>
</feature>
<name>A0ABS7SWW9_9FIRM</name>
<keyword evidence="7 8" id="KW-0472">Membrane</keyword>
<evidence type="ECO:0000256" key="2">
    <source>
        <dbReference type="ARBA" id="ARBA00022475"/>
    </source>
</evidence>
<feature type="transmembrane region" description="Helical" evidence="8">
    <location>
        <begin position="118"/>
        <end position="139"/>
    </location>
</feature>
<dbReference type="EMBL" id="JAIPME010000002">
    <property type="protein sequence ID" value="MBZ2386029.1"/>
    <property type="molecule type" value="Genomic_DNA"/>
</dbReference>
<gene>
    <name evidence="9" type="primary">murJ</name>
    <name evidence="9" type="ORF">K8P03_01750</name>
</gene>
<feature type="transmembrane region" description="Helical" evidence="8">
    <location>
        <begin position="83"/>
        <end position="106"/>
    </location>
</feature>
<feature type="transmembrane region" description="Helical" evidence="8">
    <location>
        <begin position="262"/>
        <end position="282"/>
    </location>
</feature>
<dbReference type="Proteomes" id="UP000734271">
    <property type="component" value="Unassembled WGS sequence"/>
</dbReference>
<evidence type="ECO:0000256" key="7">
    <source>
        <dbReference type="ARBA" id="ARBA00023136"/>
    </source>
</evidence>
<evidence type="ECO:0000256" key="8">
    <source>
        <dbReference type="SAM" id="Phobius"/>
    </source>
</evidence>
<evidence type="ECO:0000313" key="9">
    <source>
        <dbReference type="EMBL" id="MBZ2386029.1"/>
    </source>
</evidence>
<proteinExistence type="predicted"/>
<dbReference type="PRINTS" id="PR01806">
    <property type="entry name" value="VIRFACTRMVIN"/>
</dbReference>
<accession>A0ABS7SWW9</accession>
<feature type="transmembrane region" description="Helical" evidence="8">
    <location>
        <begin position="12"/>
        <end position="30"/>
    </location>
</feature>
<feature type="transmembrane region" description="Helical" evidence="8">
    <location>
        <begin position="216"/>
        <end position="235"/>
    </location>
</feature>